<dbReference type="InterPro" id="IPR004827">
    <property type="entry name" value="bZIP"/>
</dbReference>
<accession>A0A4Y7IEG9</accession>
<dbReference type="Gene3D" id="1.20.5.170">
    <property type="match status" value="1"/>
</dbReference>
<feature type="compositionally biased region" description="Polar residues" evidence="1">
    <location>
        <begin position="320"/>
        <end position="329"/>
    </location>
</feature>
<dbReference type="Pfam" id="PF07716">
    <property type="entry name" value="bZIP_2"/>
    <property type="match status" value="1"/>
</dbReference>
<dbReference type="SUPFAM" id="SSF57959">
    <property type="entry name" value="Leucine zipper domain"/>
    <property type="match status" value="1"/>
</dbReference>
<dbReference type="CDD" id="cd14686">
    <property type="entry name" value="bZIP"/>
    <property type="match status" value="1"/>
</dbReference>
<dbReference type="GO" id="GO:0000981">
    <property type="term" value="F:DNA-binding transcription factor activity, RNA polymerase II-specific"/>
    <property type="evidence" value="ECO:0007669"/>
    <property type="project" value="TreeGrafter"/>
</dbReference>
<feature type="compositionally biased region" description="Polar residues" evidence="1">
    <location>
        <begin position="36"/>
        <end position="56"/>
    </location>
</feature>
<evidence type="ECO:0000313" key="3">
    <source>
        <dbReference type="EMBL" id="RZC47333.1"/>
    </source>
</evidence>
<dbReference type="GO" id="GO:0000978">
    <property type="term" value="F:RNA polymerase II cis-regulatory region sequence-specific DNA binding"/>
    <property type="evidence" value="ECO:0007669"/>
    <property type="project" value="TreeGrafter"/>
</dbReference>
<reference evidence="3 4" key="1">
    <citation type="journal article" date="2018" name="Science">
        <title>The opium poppy genome and morphinan production.</title>
        <authorList>
            <person name="Guo L."/>
            <person name="Winzer T."/>
            <person name="Yang X."/>
            <person name="Li Y."/>
            <person name="Ning Z."/>
            <person name="He Z."/>
            <person name="Teodor R."/>
            <person name="Lu Y."/>
            <person name="Bowser T.A."/>
            <person name="Graham I.A."/>
            <person name="Ye K."/>
        </authorList>
    </citation>
    <scope>NUCLEOTIDE SEQUENCE [LARGE SCALE GENOMIC DNA]</scope>
    <source>
        <strain evidence="4">cv. HN1</strain>
        <tissue evidence="3">Leaves</tissue>
    </source>
</reference>
<feature type="region of interest" description="Disordered" evidence="1">
    <location>
        <begin position="356"/>
        <end position="403"/>
    </location>
</feature>
<feature type="compositionally biased region" description="Basic and acidic residues" evidence="1">
    <location>
        <begin position="379"/>
        <end position="392"/>
    </location>
</feature>
<gene>
    <name evidence="3" type="ORF">C5167_040282</name>
</gene>
<dbReference type="PANTHER" id="PTHR23334">
    <property type="entry name" value="CCAAT/ENHANCER BINDING PROTEIN"/>
    <property type="match status" value="1"/>
</dbReference>
<organism evidence="3 4">
    <name type="scientific">Papaver somniferum</name>
    <name type="common">Opium poppy</name>
    <dbReference type="NCBI Taxonomy" id="3469"/>
    <lineage>
        <taxon>Eukaryota</taxon>
        <taxon>Viridiplantae</taxon>
        <taxon>Streptophyta</taxon>
        <taxon>Embryophyta</taxon>
        <taxon>Tracheophyta</taxon>
        <taxon>Spermatophyta</taxon>
        <taxon>Magnoliopsida</taxon>
        <taxon>Ranunculales</taxon>
        <taxon>Papaveraceae</taxon>
        <taxon>Papaveroideae</taxon>
        <taxon>Papaver</taxon>
    </lineage>
</organism>
<dbReference type="PANTHER" id="PTHR23334:SF49">
    <property type="entry name" value="BASIC LEUCINE ZIPPER 23"/>
    <property type="match status" value="1"/>
</dbReference>
<name>A0A4Y7IEG9_PAPSO</name>
<dbReference type="GO" id="GO:0006351">
    <property type="term" value="P:DNA-templated transcription"/>
    <property type="evidence" value="ECO:0007669"/>
    <property type="project" value="InterPro"/>
</dbReference>
<evidence type="ECO:0000259" key="2">
    <source>
        <dbReference type="SMART" id="SM00338"/>
    </source>
</evidence>
<dbReference type="SMART" id="SM00338">
    <property type="entry name" value="BRLZ"/>
    <property type="match status" value="1"/>
</dbReference>
<dbReference type="Gramene" id="RZC47333">
    <property type="protein sequence ID" value="RZC47333"/>
    <property type="gene ID" value="C5167_040282"/>
</dbReference>
<proteinExistence type="predicted"/>
<dbReference type="AlphaFoldDB" id="A0A4Y7IEG9"/>
<evidence type="ECO:0000313" key="4">
    <source>
        <dbReference type="Proteomes" id="UP000316621"/>
    </source>
</evidence>
<protein>
    <recommendedName>
        <fullName evidence="2">BZIP domain-containing protein</fullName>
    </recommendedName>
</protein>
<evidence type="ECO:0000256" key="1">
    <source>
        <dbReference type="SAM" id="MobiDB-lite"/>
    </source>
</evidence>
<dbReference type="InterPro" id="IPR031106">
    <property type="entry name" value="C/EBP"/>
</dbReference>
<feature type="domain" description="BZIP" evidence="2">
    <location>
        <begin position="78"/>
        <end position="145"/>
    </location>
</feature>
<dbReference type="EMBL" id="CM010715">
    <property type="protein sequence ID" value="RZC47333.1"/>
    <property type="molecule type" value="Genomic_DNA"/>
</dbReference>
<keyword evidence="4" id="KW-1185">Reference proteome</keyword>
<sequence length="403" mass="45508">MDDGELDFSNQVLKMDHQLLIMDSFLEDFLGDSHAPGTQTHASNPTEQDAPHSQSYFHHRTKNLPAEEKTTSEETDGSVEIKSKKRAPGNRESVRKYRERKKARQALIEDELTKLRIINQQLLKRLQGQVALEQEVARFKCLLVDIRGRIKGELGSFPYQKPTKGTCGGISRNLPHSGAYDTNRLDLQYPGLDNQDVDGTGGYQNEGFGASDGSYLPCVWNSNNSGYSEFLEFGQTNVRINANVNNPSTVAKKRKAIGFLAAIVLLLIIKFRVSEFAYLFMDDGESDFSNQVLKNMEHHLLSSSAMDSFLDYMLDDTHANNHTNTSNQPELGESHNLELPHSPNYIHFGTKSLIPVEDKTTTEETDEFDDKKSKKRLHGNRESVRKYHERNKAGQASIEDELN</sequence>
<dbReference type="Proteomes" id="UP000316621">
    <property type="component" value="Chromosome 1"/>
</dbReference>
<feature type="region of interest" description="Disordered" evidence="1">
    <location>
        <begin position="320"/>
        <end position="339"/>
    </location>
</feature>
<feature type="region of interest" description="Disordered" evidence="1">
    <location>
        <begin position="32"/>
        <end position="98"/>
    </location>
</feature>
<dbReference type="InterPro" id="IPR046347">
    <property type="entry name" value="bZIP_sf"/>
</dbReference>